<keyword evidence="6" id="KW-0378">Hydrolase</keyword>
<feature type="domain" description="Integrase catalytic" evidence="12">
    <location>
        <begin position="1002"/>
        <end position="1155"/>
    </location>
</feature>
<dbReference type="GO" id="GO:0004519">
    <property type="term" value="F:endonuclease activity"/>
    <property type="evidence" value="ECO:0007669"/>
    <property type="project" value="UniProtKB-KW"/>
</dbReference>
<keyword evidence="5" id="KW-0255">Endonuclease</keyword>
<dbReference type="GO" id="GO:0015074">
    <property type="term" value="P:DNA integration"/>
    <property type="evidence" value="ECO:0007669"/>
    <property type="project" value="InterPro"/>
</dbReference>
<dbReference type="PANTHER" id="PTHR37984">
    <property type="entry name" value="PROTEIN CBG26694"/>
    <property type="match status" value="1"/>
</dbReference>
<gene>
    <name evidence="13" type="ORF">PARMNEM_LOCUS22314</name>
</gene>
<keyword evidence="8" id="KW-0863">Zinc-finger</keyword>
<dbReference type="Gene3D" id="3.30.70.270">
    <property type="match status" value="2"/>
</dbReference>
<dbReference type="PROSITE" id="PS50158">
    <property type="entry name" value="ZF_CCHC"/>
    <property type="match status" value="1"/>
</dbReference>
<dbReference type="FunFam" id="3.30.70.270:FF:000020">
    <property type="entry name" value="Transposon Tf2-6 polyprotein-like Protein"/>
    <property type="match status" value="1"/>
</dbReference>
<keyword evidence="7" id="KW-0695">RNA-directed DNA polymerase</keyword>
<feature type="domain" description="Reverse transcriptase" evidence="11">
    <location>
        <begin position="458"/>
        <end position="635"/>
    </location>
</feature>
<evidence type="ECO:0000259" key="12">
    <source>
        <dbReference type="PROSITE" id="PS50994"/>
    </source>
</evidence>
<evidence type="ECO:0000256" key="7">
    <source>
        <dbReference type="ARBA" id="ARBA00022918"/>
    </source>
</evidence>
<reference evidence="13 14" key="1">
    <citation type="submission" date="2023-11" db="EMBL/GenBank/DDBJ databases">
        <authorList>
            <person name="Hedman E."/>
            <person name="Englund M."/>
            <person name="Stromberg M."/>
            <person name="Nyberg Akerstrom W."/>
            <person name="Nylinder S."/>
            <person name="Jareborg N."/>
            <person name="Kallberg Y."/>
            <person name="Kronander E."/>
        </authorList>
    </citation>
    <scope>NUCLEOTIDE SEQUENCE [LARGE SCALE GENOMIC DNA]</scope>
</reference>
<dbReference type="InterPro" id="IPR012337">
    <property type="entry name" value="RNaseH-like_sf"/>
</dbReference>
<feature type="compositionally biased region" description="Polar residues" evidence="9">
    <location>
        <begin position="1270"/>
        <end position="1288"/>
    </location>
</feature>
<dbReference type="Gene3D" id="1.10.340.70">
    <property type="match status" value="1"/>
</dbReference>
<dbReference type="Gene3D" id="3.10.10.10">
    <property type="entry name" value="HIV Type 1 Reverse Transcriptase, subunit A, domain 1"/>
    <property type="match status" value="1"/>
</dbReference>
<keyword evidence="4" id="KW-0540">Nuclease</keyword>
<dbReference type="Pfam" id="PF17921">
    <property type="entry name" value="Integrase_H2C2"/>
    <property type="match status" value="1"/>
</dbReference>
<keyword evidence="8" id="KW-0862">Zinc</keyword>
<evidence type="ECO:0000256" key="3">
    <source>
        <dbReference type="ARBA" id="ARBA00022695"/>
    </source>
</evidence>
<feature type="region of interest" description="Disordered" evidence="9">
    <location>
        <begin position="247"/>
        <end position="271"/>
    </location>
</feature>
<dbReference type="InterPro" id="IPR050951">
    <property type="entry name" value="Retrovirus_Pol_polyprotein"/>
</dbReference>
<evidence type="ECO:0000259" key="10">
    <source>
        <dbReference type="PROSITE" id="PS50158"/>
    </source>
</evidence>
<evidence type="ECO:0000256" key="6">
    <source>
        <dbReference type="ARBA" id="ARBA00022801"/>
    </source>
</evidence>
<keyword evidence="2" id="KW-0808">Transferase</keyword>
<organism evidence="13 14">
    <name type="scientific">Parnassius mnemosyne</name>
    <name type="common">clouded apollo</name>
    <dbReference type="NCBI Taxonomy" id="213953"/>
    <lineage>
        <taxon>Eukaryota</taxon>
        <taxon>Metazoa</taxon>
        <taxon>Ecdysozoa</taxon>
        <taxon>Arthropoda</taxon>
        <taxon>Hexapoda</taxon>
        <taxon>Insecta</taxon>
        <taxon>Pterygota</taxon>
        <taxon>Neoptera</taxon>
        <taxon>Endopterygota</taxon>
        <taxon>Lepidoptera</taxon>
        <taxon>Glossata</taxon>
        <taxon>Ditrysia</taxon>
        <taxon>Papilionoidea</taxon>
        <taxon>Papilionidae</taxon>
        <taxon>Parnassiinae</taxon>
        <taxon>Parnassini</taxon>
        <taxon>Parnassius</taxon>
        <taxon>Driopa</taxon>
    </lineage>
</organism>
<evidence type="ECO:0000256" key="2">
    <source>
        <dbReference type="ARBA" id="ARBA00022679"/>
    </source>
</evidence>
<evidence type="ECO:0000256" key="1">
    <source>
        <dbReference type="ARBA" id="ARBA00012493"/>
    </source>
</evidence>
<evidence type="ECO:0000313" key="14">
    <source>
        <dbReference type="Proteomes" id="UP001314205"/>
    </source>
</evidence>
<dbReference type="PROSITE" id="PS50878">
    <property type="entry name" value="RT_POL"/>
    <property type="match status" value="1"/>
</dbReference>
<accession>A0AAV1M8J2</accession>
<dbReference type="GO" id="GO:0008270">
    <property type="term" value="F:zinc ion binding"/>
    <property type="evidence" value="ECO:0007669"/>
    <property type="project" value="UniProtKB-KW"/>
</dbReference>
<evidence type="ECO:0000256" key="8">
    <source>
        <dbReference type="PROSITE-ProRule" id="PRU00047"/>
    </source>
</evidence>
<dbReference type="Pfam" id="PF17917">
    <property type="entry name" value="RT_RNaseH"/>
    <property type="match status" value="1"/>
</dbReference>
<dbReference type="InterPro" id="IPR043128">
    <property type="entry name" value="Rev_trsase/Diguanyl_cyclase"/>
</dbReference>
<dbReference type="Proteomes" id="UP001314205">
    <property type="component" value="Unassembled WGS sequence"/>
</dbReference>
<dbReference type="EMBL" id="CAVLGL010000159">
    <property type="protein sequence ID" value="CAK1604033.1"/>
    <property type="molecule type" value="Genomic_DNA"/>
</dbReference>
<dbReference type="GO" id="GO:0003676">
    <property type="term" value="F:nucleic acid binding"/>
    <property type="evidence" value="ECO:0007669"/>
    <property type="project" value="InterPro"/>
</dbReference>
<dbReference type="InterPro" id="IPR001878">
    <property type="entry name" value="Znf_CCHC"/>
</dbReference>
<sequence>MALYTLEKFECDGEVGSVSVRWERWKRSLNIYLEAAGIDSEAKKRASLLHFGGPELQEVFYNIPGANATEGELFNIAIEKLDNYFAPKQSKVYERHLFRLIKQEQDENFEKFLIRLRLQAKKCQFGGKEDEHIIDQITEKGKAEELRKKILKTGDKITLDEIIAEANALEAIDRQLGHFSTKPVESQAINRIGIETWKEKQKKRRLECSRCGSCRHLARDNNCPAKGKACLKCGILGHFRDQCRTRQTQKRKFEGGESSNSQGIKKKSRTTNNIEETANIITDERKVDYIFNIENDAKVTCNIGGTNVEMLIDSDCKHNLITDQTWERMKKNNAQVTNQDSNPDKTFIAYGSATPLKLLGSFKATIKLAGTSQDVTTFYVIRNGTRDLLGRVTATSLGVLRINLDINQVGTEAFPKFKGVLVTIPIDDSVKPVAQPYRRIPIPLEEKVENKLKELLERDIIEVVKGPSNWISPIVPVLKNGGDIRLCVDMRRANTAIQRENHPLPTIEELLPKVREAKIFSKLDIRDAFHHIELHTDSRHITTFITSKGLYRYKRMMFGISCAPEIFQKTLERILLGCEGVINFIDDILIFGKDLLEHDLRLKKVLAVLEENNMMLREDKCIYRMKKVHFLGHELSELGVKPLDKYILAIKGFRAPTNIAELQSFMGLVNYVGKWIPHLATITEPLKQLLRQRTGRNTVIQNDWGDAQKKAFNDLKAALMKVPNLGYYNPHDKTVVIADASPVGLGAVLVQINKNGPRIIAFGNKTLSSCERRYCQTEKEALALVWAVEHFNMFLYGKMFDLVTDHKPLEVIFGPKAKPCARIERWVLRLQSYNFKVKYSPGKTNIADPLSRLCEVATNPTTLLEDHVQAITELARPVAIPLQEITESSLGDAEIQKVREGLYNGNWEETVKTYKLFQDELCFHGDILLRGTKIVIPTKLRRRVLEAAHEGHPGIVAMKSRLRTKVWWPKCDKDAENICKACKGCILVSAPSAPNPLKRRDLPSEPWVDIAIDLMGPLPSGDYILVVVDYYTRYKEVKTCRTITSSEIIEMLKEIFSRLGNPVSLTSDNGRQFSSEDFKSFCAERNIRLYNTIPYWPQQNGEVERQNRDILKRLKISQVEKKNWKEALQEYMVMYNSTPHTVTGKTPAELFFRRQFRDKLPMLQDMTHLSEDLEMRDRDKELKEKGKEYADRKRGATNCELEVGDKVYVKNMTKQNKLSLNYQPETHTVEANKGGDVILRNDETGQQIRRNVVHLKRVEGQWKVLDDENNASGTQTNDNGDANQSQLE</sequence>
<dbReference type="FunFam" id="1.10.340.70:FF:000003">
    <property type="entry name" value="Protein CBG25708"/>
    <property type="match status" value="1"/>
</dbReference>
<dbReference type="InterPro" id="IPR041588">
    <property type="entry name" value="Integrase_H2C2"/>
</dbReference>
<protein>
    <recommendedName>
        <fullName evidence="1">RNA-directed DNA polymerase</fullName>
        <ecNumber evidence="1">2.7.7.49</ecNumber>
    </recommendedName>
</protein>
<feature type="domain" description="CCHC-type" evidence="10">
    <location>
        <begin position="230"/>
        <end position="244"/>
    </location>
</feature>
<dbReference type="PANTHER" id="PTHR37984:SF11">
    <property type="entry name" value="INTEGRASE CATALYTIC DOMAIN-CONTAINING PROTEIN"/>
    <property type="match status" value="1"/>
</dbReference>
<dbReference type="EC" id="2.7.7.49" evidence="1"/>
<dbReference type="GO" id="GO:0003964">
    <property type="term" value="F:RNA-directed DNA polymerase activity"/>
    <property type="evidence" value="ECO:0007669"/>
    <property type="project" value="UniProtKB-KW"/>
</dbReference>
<dbReference type="CDD" id="cd01647">
    <property type="entry name" value="RT_LTR"/>
    <property type="match status" value="1"/>
</dbReference>
<comment type="caution">
    <text evidence="13">The sequence shown here is derived from an EMBL/GenBank/DDBJ whole genome shotgun (WGS) entry which is preliminary data.</text>
</comment>
<dbReference type="PROSITE" id="PS50994">
    <property type="entry name" value="INTEGRASE"/>
    <property type="match status" value="1"/>
</dbReference>
<dbReference type="Gene3D" id="4.10.60.10">
    <property type="entry name" value="Zinc finger, CCHC-type"/>
    <property type="match status" value="1"/>
</dbReference>
<dbReference type="SMART" id="SM00343">
    <property type="entry name" value="ZnF_C2HC"/>
    <property type="match status" value="2"/>
</dbReference>
<feature type="region of interest" description="Disordered" evidence="9">
    <location>
        <begin position="1264"/>
        <end position="1288"/>
    </location>
</feature>
<keyword evidence="14" id="KW-1185">Reference proteome</keyword>
<dbReference type="GO" id="GO:0042575">
    <property type="term" value="C:DNA polymerase complex"/>
    <property type="evidence" value="ECO:0007669"/>
    <property type="project" value="UniProtKB-ARBA"/>
</dbReference>
<evidence type="ECO:0000256" key="4">
    <source>
        <dbReference type="ARBA" id="ARBA00022722"/>
    </source>
</evidence>
<proteinExistence type="predicted"/>
<dbReference type="InterPro" id="IPR001584">
    <property type="entry name" value="Integrase_cat-core"/>
</dbReference>
<dbReference type="SUPFAM" id="SSF56672">
    <property type="entry name" value="DNA/RNA polymerases"/>
    <property type="match status" value="1"/>
</dbReference>
<dbReference type="Gene3D" id="3.30.420.10">
    <property type="entry name" value="Ribonuclease H-like superfamily/Ribonuclease H"/>
    <property type="match status" value="1"/>
</dbReference>
<dbReference type="GO" id="GO:0016787">
    <property type="term" value="F:hydrolase activity"/>
    <property type="evidence" value="ECO:0007669"/>
    <property type="project" value="UniProtKB-KW"/>
</dbReference>
<evidence type="ECO:0000256" key="9">
    <source>
        <dbReference type="SAM" id="MobiDB-lite"/>
    </source>
</evidence>
<evidence type="ECO:0000313" key="13">
    <source>
        <dbReference type="EMBL" id="CAK1604033.1"/>
    </source>
</evidence>
<keyword evidence="8" id="KW-0479">Metal-binding</keyword>
<dbReference type="InterPro" id="IPR041373">
    <property type="entry name" value="RT_RNaseH"/>
</dbReference>
<dbReference type="InterPro" id="IPR043502">
    <property type="entry name" value="DNA/RNA_pol_sf"/>
</dbReference>
<dbReference type="InterPro" id="IPR036397">
    <property type="entry name" value="RNaseH_sf"/>
</dbReference>
<evidence type="ECO:0000259" key="11">
    <source>
        <dbReference type="PROSITE" id="PS50878"/>
    </source>
</evidence>
<dbReference type="FunFam" id="3.30.420.10:FF:000063">
    <property type="entry name" value="Retrovirus-related Pol polyprotein from transposon 297-like Protein"/>
    <property type="match status" value="1"/>
</dbReference>
<dbReference type="InterPro" id="IPR000477">
    <property type="entry name" value="RT_dom"/>
</dbReference>
<evidence type="ECO:0000256" key="5">
    <source>
        <dbReference type="ARBA" id="ARBA00022759"/>
    </source>
</evidence>
<dbReference type="Pfam" id="PF00078">
    <property type="entry name" value="RVT_1"/>
    <property type="match status" value="1"/>
</dbReference>
<keyword evidence="3" id="KW-0548">Nucleotidyltransferase</keyword>
<name>A0AAV1M8J2_9NEOP</name>
<dbReference type="CDD" id="cd09274">
    <property type="entry name" value="RNase_HI_RT_Ty3"/>
    <property type="match status" value="1"/>
</dbReference>
<dbReference type="Pfam" id="PF00665">
    <property type="entry name" value="rve"/>
    <property type="match status" value="1"/>
</dbReference>
<dbReference type="SUPFAM" id="SSF53098">
    <property type="entry name" value="Ribonuclease H-like"/>
    <property type="match status" value="1"/>
</dbReference>
<dbReference type="FunFam" id="3.10.20.370:FF:000001">
    <property type="entry name" value="Retrovirus-related Pol polyprotein from transposon 17.6-like protein"/>
    <property type="match status" value="1"/>
</dbReference>